<reference evidence="5 6" key="1">
    <citation type="submission" date="2018-08" db="EMBL/GenBank/DDBJ databases">
        <title>Actinomadura spongicola sp. nov., isolated from marine sponge Leucetta chagosensis.</title>
        <authorList>
            <person name="Li L."/>
            <person name="Lin H.W."/>
        </authorList>
    </citation>
    <scope>NUCLEOTIDE SEQUENCE [LARGE SCALE GENOMIC DNA]</scope>
    <source>
        <strain evidence="5 6">LHW52907</strain>
    </source>
</reference>
<gene>
    <name evidence="5" type="ORF">D0T12_07975</name>
</gene>
<keyword evidence="6" id="KW-1185">Reference proteome</keyword>
<dbReference type="PANTHER" id="PTHR30036">
    <property type="entry name" value="D-XYLOSE-BINDING PERIPLASMIC PROTEIN"/>
    <property type="match status" value="1"/>
</dbReference>
<feature type="chain" id="PRO_5016836799" evidence="3">
    <location>
        <begin position="20"/>
        <end position="354"/>
    </location>
</feature>
<comment type="subcellular location">
    <subcellularLocation>
        <location evidence="1">Cell envelope</location>
    </subcellularLocation>
</comment>
<dbReference type="GO" id="GO:0030288">
    <property type="term" value="C:outer membrane-bounded periplasmic space"/>
    <property type="evidence" value="ECO:0007669"/>
    <property type="project" value="TreeGrafter"/>
</dbReference>
<evidence type="ECO:0000259" key="4">
    <source>
        <dbReference type="Pfam" id="PF13407"/>
    </source>
</evidence>
<dbReference type="EMBL" id="QVNQ01000002">
    <property type="protein sequence ID" value="RFS86505.1"/>
    <property type="molecule type" value="Genomic_DNA"/>
</dbReference>
<comment type="caution">
    <text evidence="5">The sequence shown here is derived from an EMBL/GenBank/DDBJ whole genome shotgun (WGS) entry which is preliminary data.</text>
</comment>
<comment type="similarity">
    <text evidence="2">Belongs to the bacterial solute-binding protein 2 family.</text>
</comment>
<evidence type="ECO:0000313" key="6">
    <source>
        <dbReference type="Proteomes" id="UP000262882"/>
    </source>
</evidence>
<feature type="signal peptide" evidence="3">
    <location>
        <begin position="1"/>
        <end position="19"/>
    </location>
</feature>
<evidence type="ECO:0000256" key="2">
    <source>
        <dbReference type="ARBA" id="ARBA00007639"/>
    </source>
</evidence>
<feature type="domain" description="Periplasmic binding protein" evidence="4">
    <location>
        <begin position="38"/>
        <end position="291"/>
    </location>
</feature>
<dbReference type="Pfam" id="PF13407">
    <property type="entry name" value="Peripla_BP_4"/>
    <property type="match status" value="1"/>
</dbReference>
<dbReference type="Gene3D" id="3.40.50.2300">
    <property type="match status" value="2"/>
</dbReference>
<evidence type="ECO:0000313" key="5">
    <source>
        <dbReference type="EMBL" id="RFS86505.1"/>
    </source>
</evidence>
<dbReference type="SUPFAM" id="SSF53822">
    <property type="entry name" value="Periplasmic binding protein-like I"/>
    <property type="match status" value="1"/>
</dbReference>
<dbReference type="InterPro" id="IPR025997">
    <property type="entry name" value="SBP_2_dom"/>
</dbReference>
<dbReference type="InterPro" id="IPR050555">
    <property type="entry name" value="Bact_Solute-Bind_Prot2"/>
</dbReference>
<organism evidence="5 6">
    <name type="scientific">Actinomadura spongiicola</name>
    <dbReference type="NCBI Taxonomy" id="2303421"/>
    <lineage>
        <taxon>Bacteria</taxon>
        <taxon>Bacillati</taxon>
        <taxon>Actinomycetota</taxon>
        <taxon>Actinomycetes</taxon>
        <taxon>Streptosporangiales</taxon>
        <taxon>Thermomonosporaceae</taxon>
        <taxon>Actinomadura</taxon>
    </lineage>
</organism>
<dbReference type="PANTHER" id="PTHR30036:SF7">
    <property type="entry name" value="ABC TRANSPORTER PERIPLASMIC-BINDING PROTEIN YPHF"/>
    <property type="match status" value="1"/>
</dbReference>
<sequence length="354" mass="37611">MKFRPLTLATVLIGTVALAGCGSGSSGLEAKKSGKLKIGFIYATTTQNPFQEMAYGAKAAAAADGDVTLNASAPTGVNGPVQVELFRSAIRSSTDGIALQALAPELFTRPLVQATENEIPTVAVDAAAPPGTKTTLFVGNSNTEVGRRLGEEFVKHVPAGSKGDVIIGNPVPGLPLLEQRVKGIIEVVKKERPTLTIKGPFDTKSEPTANYNAWNALVKNNPRAVGFLGVGAQAGVSLPLIQKQTGRKFLAGSCDLEPAALKAVKDGSLFALASPEHWLKGYIAIEMMVQSRRDGKKLPEGWWNPGTLIVNSGNVDDVMKRQVNEQSRIAFFKTIAEKQLAEPNKYLKPLKQAN</sequence>
<dbReference type="AlphaFoldDB" id="A0A372GMD5"/>
<name>A0A372GMD5_9ACTN</name>
<proteinExistence type="inferred from homology"/>
<evidence type="ECO:0000256" key="3">
    <source>
        <dbReference type="SAM" id="SignalP"/>
    </source>
</evidence>
<keyword evidence="3" id="KW-0732">Signal</keyword>
<dbReference type="PROSITE" id="PS51257">
    <property type="entry name" value="PROKAR_LIPOPROTEIN"/>
    <property type="match status" value="1"/>
</dbReference>
<accession>A0A372GMD5</accession>
<dbReference type="OrthoDB" id="3286068at2"/>
<dbReference type="Proteomes" id="UP000262882">
    <property type="component" value="Unassembled WGS sequence"/>
</dbReference>
<protein>
    <submittedName>
        <fullName evidence="5">Ribose ABC transporter substrate-binding protein</fullName>
    </submittedName>
</protein>
<dbReference type="GO" id="GO:0030246">
    <property type="term" value="F:carbohydrate binding"/>
    <property type="evidence" value="ECO:0007669"/>
    <property type="project" value="TreeGrafter"/>
</dbReference>
<evidence type="ECO:0000256" key="1">
    <source>
        <dbReference type="ARBA" id="ARBA00004196"/>
    </source>
</evidence>
<dbReference type="InterPro" id="IPR028082">
    <property type="entry name" value="Peripla_BP_I"/>
</dbReference>